<feature type="active site" evidence="5">
    <location>
        <position position="388"/>
    </location>
</feature>
<keyword evidence="8" id="KW-1185">Reference proteome</keyword>
<dbReference type="SUPFAM" id="SSF54001">
    <property type="entry name" value="Cysteine proteinases"/>
    <property type="match status" value="1"/>
</dbReference>
<dbReference type="PANTHER" id="PTHR10183:SF379">
    <property type="entry name" value="CALPAIN-5"/>
    <property type="match status" value="1"/>
</dbReference>
<comment type="caution">
    <text evidence="7">The sequence shown here is derived from an EMBL/GenBank/DDBJ whole genome shotgun (WGS) entry which is preliminary data.</text>
</comment>
<dbReference type="EMBL" id="BMRP01000025">
    <property type="protein sequence ID" value="GGU84522.1"/>
    <property type="molecule type" value="Genomic_DNA"/>
</dbReference>
<dbReference type="PANTHER" id="PTHR10183">
    <property type="entry name" value="CALPAIN"/>
    <property type="match status" value="1"/>
</dbReference>
<proteinExistence type="inferred from homology"/>
<sequence>MAYHRNNWRQVVNKAAPFIPGGDMLVDAVNVVQGISDSVGLGRLQYVQGGHPVVELPWQPPGPPPDPQRVEAVVRQTWDVLFADERQYGARSLLDQVGNLLTPLPPTELDMVVRRFGTQGLERWESLTHVEDEHGEPAYDWRRQQELFGWLLRTVSPYGAMLIGTGMSCSQPDYDAACSGCQCGDHGWVLPEGPFAQVDGAYVTENWQWVPGSTEAMSWQDMEQGSFGDCWLLTSMQAVLQANPQHAPRHFRQEANGTVTVTLYDEGSPVALTLVPDLPYGHGKLWGAKGHSEDARYAETWPGFFEKAAARFHGTYHDIVHGGPPSDALTLITGRVGQKLDLNSPWIIQEIADRKSRGQALVATTVAAPNADPGDPAEIAGGRLVQNHAYFVKDVDPAGGRICLGNPWGDIATRKLWECWLTLQEVGHHLVQIDAVDTW</sequence>
<organism evidence="7 8">
    <name type="scientific">Streptomyces albospinus</name>
    <dbReference type="NCBI Taxonomy" id="285515"/>
    <lineage>
        <taxon>Bacteria</taxon>
        <taxon>Bacillati</taxon>
        <taxon>Actinomycetota</taxon>
        <taxon>Actinomycetes</taxon>
        <taxon>Kitasatosporales</taxon>
        <taxon>Streptomycetaceae</taxon>
        <taxon>Streptomyces</taxon>
    </lineage>
</organism>
<keyword evidence="4 5" id="KW-0788">Thiol protease</keyword>
<feature type="active site" evidence="5">
    <location>
        <position position="230"/>
    </location>
</feature>
<dbReference type="PROSITE" id="PS00139">
    <property type="entry name" value="THIOL_PROTEASE_CYS"/>
    <property type="match status" value="1"/>
</dbReference>
<feature type="domain" description="Calpain catalytic" evidence="6">
    <location>
        <begin position="221"/>
        <end position="439"/>
    </location>
</feature>
<evidence type="ECO:0000256" key="3">
    <source>
        <dbReference type="ARBA" id="ARBA00022801"/>
    </source>
</evidence>
<evidence type="ECO:0000313" key="8">
    <source>
        <dbReference type="Proteomes" id="UP000654471"/>
    </source>
</evidence>
<dbReference type="RefSeq" id="WP_189304896.1">
    <property type="nucleotide sequence ID" value="NZ_BMRP01000025.1"/>
</dbReference>
<feature type="active site" evidence="5">
    <location>
        <position position="406"/>
    </location>
</feature>
<dbReference type="PROSITE" id="PS50203">
    <property type="entry name" value="CALPAIN_CAT"/>
    <property type="match status" value="1"/>
</dbReference>
<keyword evidence="3 5" id="KW-0378">Hydrolase</keyword>
<dbReference type="Pfam" id="PF00648">
    <property type="entry name" value="Peptidase_C2"/>
    <property type="match status" value="1"/>
</dbReference>
<gene>
    <name evidence="7" type="ORF">GCM10010211_58120</name>
</gene>
<comment type="similarity">
    <text evidence="1">Belongs to the peptidase C2 family.</text>
</comment>
<dbReference type="InterPro" id="IPR022684">
    <property type="entry name" value="Calpain_cysteine_protease"/>
</dbReference>
<keyword evidence="2 5" id="KW-0645">Protease</keyword>
<evidence type="ECO:0000256" key="1">
    <source>
        <dbReference type="ARBA" id="ARBA00007623"/>
    </source>
</evidence>
<evidence type="ECO:0000313" key="7">
    <source>
        <dbReference type="EMBL" id="GGU84522.1"/>
    </source>
</evidence>
<dbReference type="InterPro" id="IPR038765">
    <property type="entry name" value="Papain-like_cys_pep_sf"/>
</dbReference>
<reference evidence="8" key="1">
    <citation type="journal article" date="2019" name="Int. J. Syst. Evol. Microbiol.">
        <title>The Global Catalogue of Microorganisms (GCM) 10K type strain sequencing project: providing services to taxonomists for standard genome sequencing and annotation.</title>
        <authorList>
            <consortium name="The Broad Institute Genomics Platform"/>
            <consortium name="The Broad Institute Genome Sequencing Center for Infectious Disease"/>
            <person name="Wu L."/>
            <person name="Ma J."/>
        </authorList>
    </citation>
    <scope>NUCLEOTIDE SEQUENCE [LARGE SCALE GENOMIC DNA]</scope>
    <source>
        <strain evidence="8">JCM 3399</strain>
    </source>
</reference>
<evidence type="ECO:0000259" key="6">
    <source>
        <dbReference type="PROSITE" id="PS50203"/>
    </source>
</evidence>
<dbReference type="Proteomes" id="UP000654471">
    <property type="component" value="Unassembled WGS sequence"/>
</dbReference>
<protein>
    <recommendedName>
        <fullName evidence="6">Calpain catalytic domain-containing protein</fullName>
    </recommendedName>
</protein>
<name>A0ABQ2VFH4_9ACTN</name>
<evidence type="ECO:0000256" key="5">
    <source>
        <dbReference type="PROSITE-ProRule" id="PRU00239"/>
    </source>
</evidence>
<evidence type="ECO:0000256" key="4">
    <source>
        <dbReference type="ARBA" id="ARBA00022807"/>
    </source>
</evidence>
<evidence type="ECO:0000256" key="2">
    <source>
        <dbReference type="ARBA" id="ARBA00022670"/>
    </source>
</evidence>
<dbReference type="InterPro" id="IPR000169">
    <property type="entry name" value="Pept_cys_AS"/>
</dbReference>
<accession>A0ABQ2VFH4</accession>
<dbReference type="InterPro" id="IPR001300">
    <property type="entry name" value="Peptidase_C2_calpain_cat"/>
</dbReference>